<feature type="region of interest" description="Disordered" evidence="1">
    <location>
        <begin position="142"/>
        <end position="214"/>
    </location>
</feature>
<feature type="compositionally biased region" description="Low complexity" evidence="1">
    <location>
        <begin position="167"/>
        <end position="181"/>
    </location>
</feature>
<dbReference type="GeneID" id="130508677"/>
<dbReference type="AlphaFoldDB" id="A0A9W3D9A6"/>
<keyword evidence="3" id="KW-0645">Protease</keyword>
<evidence type="ECO:0000256" key="1">
    <source>
        <dbReference type="SAM" id="MobiDB-lite"/>
    </source>
</evidence>
<gene>
    <name evidence="3" type="primary">LOC130508677</name>
</gene>
<dbReference type="Proteomes" id="UP000504610">
    <property type="component" value="Chromosome 1"/>
</dbReference>
<organism evidence="2 3">
    <name type="scientific">Raphanus sativus</name>
    <name type="common">Radish</name>
    <name type="synonym">Raphanus raphanistrum var. sativus</name>
    <dbReference type="NCBI Taxonomy" id="3726"/>
    <lineage>
        <taxon>Eukaryota</taxon>
        <taxon>Viridiplantae</taxon>
        <taxon>Streptophyta</taxon>
        <taxon>Embryophyta</taxon>
        <taxon>Tracheophyta</taxon>
        <taxon>Spermatophyta</taxon>
        <taxon>Magnoliopsida</taxon>
        <taxon>eudicotyledons</taxon>
        <taxon>Gunneridae</taxon>
        <taxon>Pentapetalae</taxon>
        <taxon>rosids</taxon>
        <taxon>malvids</taxon>
        <taxon>Brassicales</taxon>
        <taxon>Brassicaceae</taxon>
        <taxon>Brassiceae</taxon>
        <taxon>Raphanus</taxon>
    </lineage>
</organism>
<dbReference type="PANTHER" id="PTHR47764">
    <property type="entry name" value="UBIQUITIN-LIKE-SPECIFIC PROTEASE 2B-RELATED"/>
    <property type="match status" value="1"/>
</dbReference>
<dbReference type="KEGG" id="rsz:130508677"/>
<dbReference type="PANTHER" id="PTHR47764:SF2">
    <property type="entry name" value="UBIQUITIN-LIKE PROTEASE FAMILY PROFILE DOMAIN-CONTAINING PROTEIN"/>
    <property type="match status" value="1"/>
</dbReference>
<dbReference type="GO" id="GO:0008233">
    <property type="term" value="F:peptidase activity"/>
    <property type="evidence" value="ECO:0007669"/>
    <property type="project" value="UniProtKB-KW"/>
</dbReference>
<sequence length="367" mass="40352">MKKKSLDVFDFSEEDELAESASGKLLEKFANPSPSISPVLQRQRIQSLCQDKPDQKEEVEEGASCAEAATAVVDGHCEDAPALVTEAEDSTRDHLIESDVDHVNHGLAFGLSNDDHAKEAGVDDDNHGLMFGLNTEEHIKETEDHGLGSFSCQPSAESFYPEASSYSQPQLNSPLSDSSSSSEEEQTDMMSAIDESLSDRSALSDDSDSEGDEDWMAERCLDDIEKIDRSTTVIMIPEYVVLKDMPSAASLVIFSCNDINHSSDHVVTLQIGLPNSVDDDSNTTSDHHQKVGVLSCGFSTLWQVEDVLFEPVRKTQDAMFFFKSPDGTWMPCAPKQSGVFHSDYNAGFSRKRARPKENYVSCESQIS</sequence>
<dbReference type="GO" id="GO:0006508">
    <property type="term" value="P:proteolysis"/>
    <property type="evidence" value="ECO:0007669"/>
    <property type="project" value="UniProtKB-KW"/>
</dbReference>
<reference evidence="2" key="1">
    <citation type="journal article" date="2019" name="Database">
        <title>The radish genome database (RadishGD): an integrated information resource for radish genomics.</title>
        <authorList>
            <person name="Yu H.J."/>
            <person name="Baek S."/>
            <person name="Lee Y.J."/>
            <person name="Cho A."/>
            <person name="Mun J.H."/>
        </authorList>
    </citation>
    <scope>NUCLEOTIDE SEQUENCE [LARGE SCALE GENOMIC DNA]</scope>
    <source>
        <strain evidence="2">cv. WK10039</strain>
    </source>
</reference>
<keyword evidence="2" id="KW-1185">Reference proteome</keyword>
<proteinExistence type="predicted"/>
<protein>
    <submittedName>
        <fullName evidence="3">Probable ubiquitin-like-specific protease 2B isoform X1</fullName>
    </submittedName>
</protein>
<accession>A0A9W3D9A6</accession>
<keyword evidence="3" id="KW-0378">Hydrolase</keyword>
<name>A0A9W3D9A6_RAPSA</name>
<evidence type="ECO:0000313" key="2">
    <source>
        <dbReference type="Proteomes" id="UP000504610"/>
    </source>
</evidence>
<feature type="compositionally biased region" description="Acidic residues" evidence="1">
    <location>
        <begin position="205"/>
        <end position="214"/>
    </location>
</feature>
<feature type="compositionally biased region" description="Low complexity" evidence="1">
    <location>
        <begin position="188"/>
        <end position="201"/>
    </location>
</feature>
<evidence type="ECO:0000313" key="3">
    <source>
        <dbReference type="RefSeq" id="XP_056860278.1"/>
    </source>
</evidence>
<dbReference type="RefSeq" id="XP_056860278.1">
    <property type="nucleotide sequence ID" value="XM_057004298.1"/>
</dbReference>
<reference evidence="3" key="2">
    <citation type="submission" date="2025-08" db="UniProtKB">
        <authorList>
            <consortium name="RefSeq"/>
        </authorList>
    </citation>
    <scope>IDENTIFICATION</scope>
    <source>
        <tissue evidence="3">Leaf</tissue>
    </source>
</reference>